<keyword evidence="3" id="KW-1185">Reference proteome</keyword>
<name>A0A6A1VAC3_9ROSI</name>
<dbReference type="Proteomes" id="UP000516437">
    <property type="component" value="Chromosome 6"/>
</dbReference>
<dbReference type="AlphaFoldDB" id="A0A6A1VAC3"/>
<sequence>MDGGSTKILRNKFPESLDDNPTTRPRELRLASSEDSPQLKTKDLQEVSTQSKRKSPEPSIDEPRAKRKRKIFSSKQGPNTNTPEIWKDNGPNIIIPEAQKGKVRTPSPSDFDPPYFVGLAQGTTHIRSDPVVSAFHVPQGEGVSDRLGV</sequence>
<feature type="compositionally biased region" description="Polar residues" evidence="1">
    <location>
        <begin position="73"/>
        <end position="83"/>
    </location>
</feature>
<organism evidence="2 3">
    <name type="scientific">Morella rubra</name>
    <name type="common">Chinese bayberry</name>
    <dbReference type="NCBI Taxonomy" id="262757"/>
    <lineage>
        <taxon>Eukaryota</taxon>
        <taxon>Viridiplantae</taxon>
        <taxon>Streptophyta</taxon>
        <taxon>Embryophyta</taxon>
        <taxon>Tracheophyta</taxon>
        <taxon>Spermatophyta</taxon>
        <taxon>Magnoliopsida</taxon>
        <taxon>eudicotyledons</taxon>
        <taxon>Gunneridae</taxon>
        <taxon>Pentapetalae</taxon>
        <taxon>rosids</taxon>
        <taxon>fabids</taxon>
        <taxon>Fagales</taxon>
        <taxon>Myricaceae</taxon>
        <taxon>Morella</taxon>
    </lineage>
</organism>
<evidence type="ECO:0000313" key="3">
    <source>
        <dbReference type="Proteomes" id="UP000516437"/>
    </source>
</evidence>
<evidence type="ECO:0000256" key="1">
    <source>
        <dbReference type="SAM" id="MobiDB-lite"/>
    </source>
</evidence>
<proteinExistence type="predicted"/>
<feature type="region of interest" description="Disordered" evidence="1">
    <location>
        <begin position="1"/>
        <end position="92"/>
    </location>
</feature>
<reference evidence="2 3" key="1">
    <citation type="journal article" date="2019" name="Plant Biotechnol. J.">
        <title>The red bayberry genome and genetic basis of sex determination.</title>
        <authorList>
            <person name="Jia H.M."/>
            <person name="Jia H.J."/>
            <person name="Cai Q.L."/>
            <person name="Wang Y."/>
            <person name="Zhao H.B."/>
            <person name="Yang W.F."/>
            <person name="Wang G.Y."/>
            <person name="Li Y.H."/>
            <person name="Zhan D.L."/>
            <person name="Shen Y.T."/>
            <person name="Niu Q.F."/>
            <person name="Chang L."/>
            <person name="Qiu J."/>
            <person name="Zhao L."/>
            <person name="Xie H.B."/>
            <person name="Fu W.Y."/>
            <person name="Jin J."/>
            <person name="Li X.W."/>
            <person name="Jiao Y."/>
            <person name="Zhou C.C."/>
            <person name="Tu T."/>
            <person name="Chai C.Y."/>
            <person name="Gao J.L."/>
            <person name="Fan L.J."/>
            <person name="van de Weg E."/>
            <person name="Wang J.Y."/>
            <person name="Gao Z.S."/>
        </authorList>
    </citation>
    <scope>NUCLEOTIDE SEQUENCE [LARGE SCALE GENOMIC DNA]</scope>
    <source>
        <tissue evidence="2">Leaves</tissue>
    </source>
</reference>
<evidence type="ECO:0000313" key="2">
    <source>
        <dbReference type="EMBL" id="KAB1209683.1"/>
    </source>
</evidence>
<gene>
    <name evidence="2" type="ORF">CJ030_MR6G029226</name>
</gene>
<protein>
    <submittedName>
        <fullName evidence="2">Uncharacterized protein</fullName>
    </submittedName>
</protein>
<accession>A0A6A1VAC3</accession>
<dbReference type="EMBL" id="RXIC02000024">
    <property type="protein sequence ID" value="KAB1209683.1"/>
    <property type="molecule type" value="Genomic_DNA"/>
</dbReference>
<comment type="caution">
    <text evidence="2">The sequence shown here is derived from an EMBL/GenBank/DDBJ whole genome shotgun (WGS) entry which is preliminary data.</text>
</comment>